<reference evidence="3 4" key="1">
    <citation type="journal article" date="2012" name="J. Bacteriol.">
        <title>Complete Genome Sequence of Leptospirillum ferrooxidans Strain C2-3, Isolated from a Fresh Volcanic Ash Deposit on the Island of Miyake, Japan.</title>
        <authorList>
            <person name="Fujimura R."/>
            <person name="Sato Y."/>
            <person name="Nishizawa T."/>
            <person name="Oshima K."/>
            <person name="Kim S.-W."/>
            <person name="Hattori M."/>
            <person name="Kamijo T."/>
            <person name="Ohta H."/>
        </authorList>
    </citation>
    <scope>NUCLEOTIDE SEQUENCE [LARGE SCALE GENOMIC DNA]</scope>
    <source>
        <strain evidence="3 4">C2-3</strain>
    </source>
</reference>
<dbReference type="InterPro" id="IPR012336">
    <property type="entry name" value="Thioredoxin-like_fold"/>
</dbReference>
<dbReference type="InterPro" id="IPR036249">
    <property type="entry name" value="Thioredoxin-like_sf"/>
</dbReference>
<dbReference type="Pfam" id="PF13462">
    <property type="entry name" value="Thioredoxin_4"/>
    <property type="match status" value="1"/>
</dbReference>
<dbReference type="STRING" id="1162668.LFE_1625"/>
<dbReference type="EMBL" id="AP012342">
    <property type="protein sequence ID" value="BAM07306.1"/>
    <property type="molecule type" value="Genomic_DNA"/>
</dbReference>
<keyword evidence="1" id="KW-0732">Signal</keyword>
<dbReference type="Proteomes" id="UP000007382">
    <property type="component" value="Chromosome"/>
</dbReference>
<feature type="signal peptide" evidence="1">
    <location>
        <begin position="1"/>
        <end position="28"/>
    </location>
</feature>
<dbReference type="Gene3D" id="3.40.30.10">
    <property type="entry name" value="Glutaredoxin"/>
    <property type="match status" value="1"/>
</dbReference>
<protein>
    <submittedName>
        <fullName evidence="3">Putative oxidoreductase</fullName>
    </submittedName>
</protein>
<keyword evidence="4" id="KW-1185">Reference proteome</keyword>
<feature type="chain" id="PRO_5003628970" evidence="1">
    <location>
        <begin position="29"/>
        <end position="332"/>
    </location>
</feature>
<dbReference type="SUPFAM" id="SSF52833">
    <property type="entry name" value="Thioredoxin-like"/>
    <property type="match status" value="1"/>
</dbReference>
<sequence length="332" mass="36664">MKRLSCLLFCLIAVSIMFPTLSLTPAKADTNTKQPDTKKEPKEVGMTDADRAMQAKFQKVLEQSMALQRVPAKSLTWMAPKQISKSIKAFPFSIDIGNNRIFSTVYLIDNQYFVTTPILDTKDSFRPVPDISPPMPIDLSLSPSLFPLTHFPSIGSINAQNTLIEFADDQCHTCRKWNREVLPLIRNEKNIHFVYIPYPIVVLHPNALDAAIFEMCAEQTLPGSFWDVHDLLNNRIELGTLSKDQMDSAFKGIIATKNLPAAKMNACTKTQGPLAEIQGADDTLLSHTGIPNVPTFVADGHVVTGYQSLENIKKLFAPKAPLPAAGSAKKSP</sequence>
<accession>I0IPV7</accession>
<organism evidence="3 4">
    <name type="scientific">Leptospirillum ferrooxidans (strain C2-3)</name>
    <dbReference type="NCBI Taxonomy" id="1162668"/>
    <lineage>
        <taxon>Bacteria</taxon>
        <taxon>Pseudomonadati</taxon>
        <taxon>Nitrospirota</taxon>
        <taxon>Nitrospiria</taxon>
        <taxon>Nitrospirales</taxon>
        <taxon>Nitrospiraceae</taxon>
        <taxon>Leptospirillum</taxon>
    </lineage>
</organism>
<dbReference type="HOGENOM" id="CLU_905514_0_0_0"/>
<feature type="domain" description="Thioredoxin-like fold" evidence="2">
    <location>
        <begin position="153"/>
        <end position="315"/>
    </location>
</feature>
<name>I0IPV7_LEPFC</name>
<evidence type="ECO:0000256" key="1">
    <source>
        <dbReference type="SAM" id="SignalP"/>
    </source>
</evidence>
<evidence type="ECO:0000313" key="4">
    <source>
        <dbReference type="Proteomes" id="UP000007382"/>
    </source>
</evidence>
<evidence type="ECO:0000313" key="3">
    <source>
        <dbReference type="EMBL" id="BAM07306.1"/>
    </source>
</evidence>
<reference evidence="4" key="2">
    <citation type="submission" date="2012-03" db="EMBL/GenBank/DDBJ databases">
        <title>The complete genome sequence of the pioneer microbe on fresh volcanic deposit, Leptospirillum ferrooxidans strain C2-3.</title>
        <authorList>
            <person name="Fujimura R."/>
            <person name="Sato Y."/>
            <person name="Nishizawa T."/>
            <person name="Nanba K."/>
            <person name="Oshima K."/>
            <person name="Hattori M."/>
            <person name="Kamijo T."/>
            <person name="Ohta H."/>
        </authorList>
    </citation>
    <scope>NUCLEOTIDE SEQUENCE [LARGE SCALE GENOMIC DNA]</scope>
    <source>
        <strain evidence="4">C2-3</strain>
    </source>
</reference>
<dbReference type="PATRIC" id="fig|1162668.3.peg.1936"/>
<evidence type="ECO:0000259" key="2">
    <source>
        <dbReference type="Pfam" id="PF13462"/>
    </source>
</evidence>
<gene>
    <name evidence="3" type="ordered locus">LFE_1625</name>
</gene>
<proteinExistence type="predicted"/>
<dbReference type="KEGG" id="lfc:LFE_1625"/>
<dbReference type="eggNOG" id="COG1651">
    <property type="taxonomic scope" value="Bacteria"/>
</dbReference>
<dbReference type="AlphaFoldDB" id="I0IPV7"/>